<dbReference type="EMBL" id="ML995855">
    <property type="protein sequence ID" value="KAF2767479.1"/>
    <property type="molecule type" value="Genomic_DNA"/>
</dbReference>
<feature type="compositionally biased region" description="Pro residues" evidence="1">
    <location>
        <begin position="119"/>
        <end position="135"/>
    </location>
</feature>
<evidence type="ECO:0000313" key="4">
    <source>
        <dbReference type="Proteomes" id="UP000799436"/>
    </source>
</evidence>
<dbReference type="OrthoDB" id="4472872at2759"/>
<dbReference type="AlphaFoldDB" id="A0A6G1L4I6"/>
<sequence>MHLAVRGRYYIEAELPRGLAEDLRSWRGTSSRKNEPLDLEKGVGDLGEKDVDERALSPDNSVVLHPTASSHALRHKTPQLPPDVHSLPHDGAQRDHSRLPAQTSPQQLPHEAPAAATTPHPPHPHPTPSRRPPPAGARITAHEDALLHPTAFYDLLGMRAPVSTSQAPQDLARRHGLYSHVHHRFTTIQNKYRAFDTAAYVALALQRGLHRPRQPGRSGLARRDCGVWGAVSTVVGGLLAVMKGQGPPSRLLQQQQRDALRSVLFEAEELYWDGCGGEGGVFWGCGEGEGGLFEGCGGGEAESS</sequence>
<feature type="compositionally biased region" description="Low complexity" evidence="1">
    <location>
        <begin position="109"/>
        <end position="118"/>
    </location>
</feature>
<dbReference type="Pfam" id="PF18142">
    <property type="entry name" value="SLATT_fungal"/>
    <property type="match status" value="1"/>
</dbReference>
<dbReference type="InterPro" id="IPR041622">
    <property type="entry name" value="SLATT_fungi"/>
</dbReference>
<gene>
    <name evidence="3" type="ORF">EJ03DRAFT_329101</name>
</gene>
<feature type="compositionally biased region" description="Basic and acidic residues" evidence="1">
    <location>
        <begin position="32"/>
        <end position="56"/>
    </location>
</feature>
<keyword evidence="4" id="KW-1185">Reference proteome</keyword>
<reference evidence="3" key="1">
    <citation type="journal article" date="2020" name="Stud. Mycol.">
        <title>101 Dothideomycetes genomes: a test case for predicting lifestyles and emergence of pathogens.</title>
        <authorList>
            <person name="Haridas S."/>
            <person name="Albert R."/>
            <person name="Binder M."/>
            <person name="Bloem J."/>
            <person name="Labutti K."/>
            <person name="Salamov A."/>
            <person name="Andreopoulos B."/>
            <person name="Baker S."/>
            <person name="Barry K."/>
            <person name="Bills G."/>
            <person name="Bluhm B."/>
            <person name="Cannon C."/>
            <person name="Castanera R."/>
            <person name="Culley D."/>
            <person name="Daum C."/>
            <person name="Ezra D."/>
            <person name="Gonzalez J."/>
            <person name="Henrissat B."/>
            <person name="Kuo A."/>
            <person name="Liang C."/>
            <person name="Lipzen A."/>
            <person name="Lutzoni F."/>
            <person name="Magnuson J."/>
            <person name="Mondo S."/>
            <person name="Nolan M."/>
            <person name="Ohm R."/>
            <person name="Pangilinan J."/>
            <person name="Park H.-J."/>
            <person name="Ramirez L."/>
            <person name="Alfaro M."/>
            <person name="Sun H."/>
            <person name="Tritt A."/>
            <person name="Yoshinaga Y."/>
            <person name="Zwiers L.-H."/>
            <person name="Turgeon B."/>
            <person name="Goodwin S."/>
            <person name="Spatafora J."/>
            <person name="Crous P."/>
            <person name="Grigoriev I."/>
        </authorList>
    </citation>
    <scope>NUCLEOTIDE SEQUENCE</scope>
    <source>
        <strain evidence="3">CBS 116005</strain>
    </source>
</reference>
<evidence type="ECO:0000259" key="2">
    <source>
        <dbReference type="Pfam" id="PF18142"/>
    </source>
</evidence>
<feature type="compositionally biased region" description="Basic and acidic residues" evidence="1">
    <location>
        <begin position="86"/>
        <end position="98"/>
    </location>
</feature>
<organism evidence="3 4">
    <name type="scientific">Teratosphaeria nubilosa</name>
    <dbReference type="NCBI Taxonomy" id="161662"/>
    <lineage>
        <taxon>Eukaryota</taxon>
        <taxon>Fungi</taxon>
        <taxon>Dikarya</taxon>
        <taxon>Ascomycota</taxon>
        <taxon>Pezizomycotina</taxon>
        <taxon>Dothideomycetes</taxon>
        <taxon>Dothideomycetidae</taxon>
        <taxon>Mycosphaerellales</taxon>
        <taxon>Teratosphaeriaceae</taxon>
        <taxon>Teratosphaeria</taxon>
    </lineage>
</organism>
<feature type="domain" description="SMODS and SLOG-associating 2TM effector" evidence="2">
    <location>
        <begin position="227"/>
        <end position="272"/>
    </location>
</feature>
<protein>
    <recommendedName>
        <fullName evidence="2">SMODS and SLOG-associating 2TM effector domain-containing protein</fullName>
    </recommendedName>
</protein>
<proteinExistence type="predicted"/>
<name>A0A6G1L4I6_9PEZI</name>
<evidence type="ECO:0000313" key="3">
    <source>
        <dbReference type="EMBL" id="KAF2767479.1"/>
    </source>
</evidence>
<feature type="region of interest" description="Disordered" evidence="1">
    <location>
        <begin position="20"/>
        <end position="137"/>
    </location>
</feature>
<accession>A0A6G1L4I6</accession>
<dbReference type="Proteomes" id="UP000799436">
    <property type="component" value="Unassembled WGS sequence"/>
</dbReference>
<evidence type="ECO:0000256" key="1">
    <source>
        <dbReference type="SAM" id="MobiDB-lite"/>
    </source>
</evidence>